<evidence type="ECO:0000256" key="2">
    <source>
        <dbReference type="ARBA" id="ARBA00004687"/>
    </source>
</evidence>
<dbReference type="SMART" id="SM00780">
    <property type="entry name" value="PIG-X"/>
    <property type="match status" value="1"/>
</dbReference>
<evidence type="ECO:0000256" key="4">
    <source>
        <dbReference type="ARBA" id="ARBA00020410"/>
    </source>
</evidence>
<evidence type="ECO:0000313" key="12">
    <source>
        <dbReference type="EMBL" id="CAH0043214.1"/>
    </source>
</evidence>
<dbReference type="AlphaFoldDB" id="A0A9N9W283"/>
<evidence type="ECO:0000256" key="3">
    <source>
        <dbReference type="ARBA" id="ARBA00010345"/>
    </source>
</evidence>
<dbReference type="PANTHER" id="PTHR28533:SF1">
    <property type="entry name" value="PROTEIN PBN1"/>
    <property type="match status" value="1"/>
</dbReference>
<keyword evidence="7 11" id="KW-0256">Endoplasmic reticulum</keyword>
<keyword evidence="6 11" id="KW-0812">Transmembrane</keyword>
<gene>
    <name evidence="12" type="ORF">CSOL1703_00009184</name>
</gene>
<reference evidence="12 13" key="2">
    <citation type="submission" date="2021-10" db="EMBL/GenBank/DDBJ databases">
        <authorList>
            <person name="Piombo E."/>
        </authorList>
    </citation>
    <scope>NUCLEOTIDE SEQUENCE [LARGE SCALE GENOMIC DNA]</scope>
</reference>
<dbReference type="GO" id="GO:0000030">
    <property type="term" value="F:mannosyltransferase activity"/>
    <property type="evidence" value="ECO:0007669"/>
    <property type="project" value="TreeGrafter"/>
</dbReference>
<comment type="similarity">
    <text evidence="3 11">Belongs to the PIGX family.</text>
</comment>
<dbReference type="Proteomes" id="UP000775872">
    <property type="component" value="Unassembled WGS sequence"/>
</dbReference>
<evidence type="ECO:0000256" key="8">
    <source>
        <dbReference type="ARBA" id="ARBA00022989"/>
    </source>
</evidence>
<keyword evidence="13" id="KW-1185">Reference proteome</keyword>
<dbReference type="PANTHER" id="PTHR28533">
    <property type="entry name" value="PROTEIN PBN1"/>
    <property type="match status" value="1"/>
</dbReference>
<dbReference type="GO" id="GO:1990529">
    <property type="term" value="C:glycosylphosphatidylinositol-mannosyltransferase I complex"/>
    <property type="evidence" value="ECO:0007669"/>
    <property type="project" value="TreeGrafter"/>
</dbReference>
<keyword evidence="10" id="KW-0325">Glycoprotein</keyword>
<evidence type="ECO:0000313" key="13">
    <source>
        <dbReference type="Proteomes" id="UP000775872"/>
    </source>
</evidence>
<accession>A0A9N9W283</accession>
<dbReference type="Pfam" id="PF08320">
    <property type="entry name" value="PIG-X"/>
    <property type="match status" value="1"/>
</dbReference>
<dbReference type="EMBL" id="CABFOC020000003">
    <property type="protein sequence ID" value="CAH0043214.1"/>
    <property type="molecule type" value="Genomic_DNA"/>
</dbReference>
<organism evidence="12 13">
    <name type="scientific">Clonostachys solani</name>
    <dbReference type="NCBI Taxonomy" id="160281"/>
    <lineage>
        <taxon>Eukaryota</taxon>
        <taxon>Fungi</taxon>
        <taxon>Dikarya</taxon>
        <taxon>Ascomycota</taxon>
        <taxon>Pezizomycotina</taxon>
        <taxon>Sordariomycetes</taxon>
        <taxon>Hypocreomycetidae</taxon>
        <taxon>Hypocreales</taxon>
        <taxon>Bionectriaceae</taxon>
        <taxon>Clonostachys</taxon>
    </lineage>
</organism>
<evidence type="ECO:0000256" key="1">
    <source>
        <dbReference type="ARBA" id="ARBA00004643"/>
    </source>
</evidence>
<evidence type="ECO:0000256" key="5">
    <source>
        <dbReference type="ARBA" id="ARBA00022502"/>
    </source>
</evidence>
<evidence type="ECO:0000256" key="9">
    <source>
        <dbReference type="ARBA" id="ARBA00023136"/>
    </source>
</evidence>
<keyword evidence="5 11" id="KW-0337">GPI-anchor biosynthesis</keyword>
<evidence type="ECO:0000256" key="6">
    <source>
        <dbReference type="ARBA" id="ARBA00022692"/>
    </source>
</evidence>
<keyword evidence="9 11" id="KW-0472">Membrane</keyword>
<comment type="subcellular location">
    <subcellularLocation>
        <location evidence="11">Endoplasmic reticulum membrane</location>
        <topology evidence="11">Single-pass membrane protein</topology>
    </subcellularLocation>
    <subcellularLocation>
        <location evidence="1">Endoplasmic reticulum membrane</location>
        <topology evidence="1">Single-pass type III membrane protein</topology>
    </subcellularLocation>
</comment>
<keyword evidence="8 11" id="KW-1133">Transmembrane helix</keyword>
<name>A0A9N9W283_9HYPO</name>
<dbReference type="InterPro" id="IPR013233">
    <property type="entry name" value="PIG-X/PBN1"/>
</dbReference>
<feature type="transmembrane region" description="Helical" evidence="11">
    <location>
        <begin position="457"/>
        <end position="476"/>
    </location>
</feature>
<evidence type="ECO:0000256" key="10">
    <source>
        <dbReference type="ARBA" id="ARBA00023180"/>
    </source>
</evidence>
<sequence length="500" mass="54493">MRERITFFHPTDTGVLPENLNRDNGGLEGPVLETTREDRLTLGLDQLPAEVASVLNGFSHLHVAWNSPVAYRTLEPFAARLSPGLHVLFDPTAAGTSDKSDLCSLIQIFSHRDCSVDEANHSRKAIPTTITGPEGSLQPKQFFQPLEELSHFAKWLSSEVCGAEDDACQSRAQRLLSAAGLDITYDAASKTAKVSAFWPLKRQSVSVPFSPHRRTEVGILTLGNPPNLAPDHVGVSGILTTLGEKKQPSPALFAFPARHRLSSSHFSAAFLSPTGLHPTLQLSLIGNQPPKEDAECKPYAYLTLPKTIFADRFQLDGELFMASKNLTALRATSLPVDLEAPAYTTGAWGSSILLELAPPASATTQAWTVEVPLHLRYLKPSETGLESIEVPYPAVFWACSAEQGPEFSQNPFDRAHVGYDTLFESDTVFWHVEPRPEQGDRLVNTISVPVLNEHGSALIGVGTSLVVALGFGWVLWKLYSAVAQNGYQATPKAAEEKKNR</sequence>
<comment type="caution">
    <text evidence="12">The sequence shown here is derived from an EMBL/GenBank/DDBJ whole genome shotgun (WGS) entry which is preliminary data.</text>
</comment>
<evidence type="ECO:0000256" key="7">
    <source>
        <dbReference type="ARBA" id="ARBA00022824"/>
    </source>
</evidence>
<comment type="function">
    <text evidence="11">Required for proper folding and/or the stability of a subset of proteins in the endoplasmic reticulum. Component of glycosylphosphatidylinositol-mannosyltransferase 1 which transfers the first of the 4 mannoses in the GPI-anchor precursors during GPI-anchor biosynthesis. Probably acts by stabilizing the mannosyltransferase GPI14.</text>
</comment>
<dbReference type="GO" id="GO:0005789">
    <property type="term" value="C:endoplasmic reticulum membrane"/>
    <property type="evidence" value="ECO:0007669"/>
    <property type="project" value="UniProtKB-SubCell"/>
</dbReference>
<protein>
    <recommendedName>
        <fullName evidence="4 11">Protein PBN1</fullName>
    </recommendedName>
</protein>
<dbReference type="InterPro" id="IPR042322">
    <property type="entry name" value="Pbn1"/>
</dbReference>
<evidence type="ECO:0000256" key="11">
    <source>
        <dbReference type="RuleBase" id="RU366056"/>
    </source>
</evidence>
<reference evidence="13" key="1">
    <citation type="submission" date="2019-06" db="EMBL/GenBank/DDBJ databases">
        <authorList>
            <person name="Broberg M."/>
        </authorList>
    </citation>
    <scope>NUCLEOTIDE SEQUENCE [LARGE SCALE GENOMIC DNA]</scope>
</reference>
<comment type="pathway">
    <text evidence="2 11">Glycolipid biosynthesis; glycosylphosphatidylinositol-anchor biosynthesis.</text>
</comment>
<proteinExistence type="inferred from homology"/>
<dbReference type="GO" id="GO:0006506">
    <property type="term" value="P:GPI anchor biosynthetic process"/>
    <property type="evidence" value="ECO:0007669"/>
    <property type="project" value="UniProtKB-KW"/>
</dbReference>
<dbReference type="OrthoDB" id="5546453at2759"/>